<evidence type="ECO:0000256" key="1">
    <source>
        <dbReference type="SAM" id="Phobius"/>
    </source>
</evidence>
<protein>
    <recommendedName>
        <fullName evidence="4">Surface antigen</fullName>
    </recommendedName>
</protein>
<dbReference type="Pfam" id="PF17410">
    <property type="entry name" value="Stevor"/>
    <property type="match status" value="2"/>
</dbReference>
<organism evidence="2 3">
    <name type="scientific">Plasmodium falciparum Tanzania</name>
    <name type="common">2000708</name>
    <dbReference type="NCBI Taxonomy" id="1036725"/>
    <lineage>
        <taxon>Eukaryota</taxon>
        <taxon>Sar</taxon>
        <taxon>Alveolata</taxon>
        <taxon>Apicomplexa</taxon>
        <taxon>Aconoidasida</taxon>
        <taxon>Haemosporida</taxon>
        <taxon>Plasmodiidae</taxon>
        <taxon>Plasmodium</taxon>
        <taxon>Plasmodium (Laverania)</taxon>
    </lineage>
</organism>
<keyword evidence="1" id="KW-0812">Transmembrane</keyword>
<evidence type="ECO:0008006" key="4">
    <source>
        <dbReference type="Google" id="ProtNLM"/>
    </source>
</evidence>
<dbReference type="Proteomes" id="UP000030708">
    <property type="component" value="Unassembled WGS sequence"/>
</dbReference>
<evidence type="ECO:0000313" key="3">
    <source>
        <dbReference type="Proteomes" id="UP000030708"/>
    </source>
</evidence>
<keyword evidence="1" id="KW-1133">Transmembrane helix</keyword>
<reference evidence="2 3" key="1">
    <citation type="submission" date="2013-02" db="EMBL/GenBank/DDBJ databases">
        <title>The Genome Annotation of Plasmodium falciparum Tanzania (2000708).</title>
        <authorList>
            <consortium name="The Broad Institute Genome Sequencing Platform"/>
            <consortium name="The Broad Institute Genome Sequencing Center for Infectious Disease"/>
            <person name="Neafsey D."/>
            <person name="Hoffman S."/>
            <person name="Volkman S."/>
            <person name="Rosenthal P."/>
            <person name="Walker B."/>
            <person name="Young S.K."/>
            <person name="Zeng Q."/>
            <person name="Gargeya S."/>
            <person name="Fitzgerald M."/>
            <person name="Haas B."/>
            <person name="Abouelleil A."/>
            <person name="Allen A.W."/>
            <person name="Alvarado L."/>
            <person name="Arachchi H.M."/>
            <person name="Berlin A.M."/>
            <person name="Chapman S.B."/>
            <person name="Gainer-Dewar J."/>
            <person name="Goldberg J."/>
            <person name="Griggs A."/>
            <person name="Gujja S."/>
            <person name="Hansen M."/>
            <person name="Howarth C."/>
            <person name="Imamovic A."/>
            <person name="Ireland A."/>
            <person name="Larimer J."/>
            <person name="McCowan C."/>
            <person name="Murphy C."/>
            <person name="Pearson M."/>
            <person name="Poon T.W."/>
            <person name="Priest M."/>
            <person name="Roberts A."/>
            <person name="Saif S."/>
            <person name="Shea T."/>
            <person name="Sisk P."/>
            <person name="Sykes S."/>
            <person name="Wortman J."/>
            <person name="Nusbaum C."/>
            <person name="Birren B."/>
        </authorList>
    </citation>
    <scope>NUCLEOTIDE SEQUENCE [LARGE SCALE GENOMIC DNA]</scope>
    <source>
        <strain evidence="3">Tanzania (2000708)</strain>
    </source>
</reference>
<dbReference type="InterPro" id="IPR006374">
    <property type="entry name" value="VSA_Stevor"/>
</dbReference>
<accession>A0A024VXK3</accession>
<gene>
    <name evidence="2" type="ORF">PFTANZ_06226</name>
</gene>
<dbReference type="EMBL" id="KI926910">
    <property type="protein sequence ID" value="ETW33058.1"/>
    <property type="molecule type" value="Genomic_DNA"/>
</dbReference>
<dbReference type="AlphaFoldDB" id="A0A024VXK3"/>
<evidence type="ECO:0000313" key="2">
    <source>
        <dbReference type="EMBL" id="ETW33058.1"/>
    </source>
</evidence>
<keyword evidence="1" id="KW-0472">Membrane</keyword>
<name>A0A024VXK3_PLAFA</name>
<proteinExistence type="predicted"/>
<sequence length="135" mass="15377">MQRKLYNNFYAKPEIYFENFSDKTNDKSCECSNNMKSYNQLSSSNKVHDKYLDNLKEGCVGAVNTCTFSSALVGNIGTTIKTSNTTVSVSIELFPYGLIIIALIAVTVTVIFLYVWLCNRHKNSWKHECKKHLCK</sequence>
<feature type="transmembrane region" description="Helical" evidence="1">
    <location>
        <begin position="93"/>
        <end position="117"/>
    </location>
</feature>
<reference evidence="2 3" key="2">
    <citation type="submission" date="2013-02" db="EMBL/GenBank/DDBJ databases">
        <title>The Genome Sequence of Plasmodium falciparum Tanzania (2000708).</title>
        <authorList>
            <consortium name="The Broad Institute Genome Sequencing Platform"/>
            <consortium name="The Broad Institute Genome Sequencing Center for Infectious Disease"/>
            <person name="Neafsey D."/>
            <person name="Cheeseman I."/>
            <person name="Volkman S."/>
            <person name="Adams J."/>
            <person name="Walker B."/>
            <person name="Young S.K."/>
            <person name="Zeng Q."/>
            <person name="Gargeya S."/>
            <person name="Fitzgerald M."/>
            <person name="Haas B."/>
            <person name="Abouelleil A."/>
            <person name="Alvarado L."/>
            <person name="Arachchi H.M."/>
            <person name="Berlin A.M."/>
            <person name="Chapman S.B."/>
            <person name="Dewar J."/>
            <person name="Goldberg J."/>
            <person name="Griggs A."/>
            <person name="Gujja S."/>
            <person name="Hansen M."/>
            <person name="Howarth C."/>
            <person name="Imamovic A."/>
            <person name="Larimer J."/>
            <person name="McCowan C."/>
            <person name="Murphy C."/>
            <person name="Neiman D."/>
            <person name="Pearson M."/>
            <person name="Priest M."/>
            <person name="Roberts A."/>
            <person name="Saif S."/>
            <person name="Shea T."/>
            <person name="Sisk P."/>
            <person name="Sykes S."/>
            <person name="Wortman J."/>
            <person name="Nusbaum C."/>
            <person name="Birren B."/>
        </authorList>
    </citation>
    <scope>NUCLEOTIDE SEQUENCE [LARGE SCALE GENOMIC DNA]</scope>
    <source>
        <strain evidence="3">Tanzania (2000708)</strain>
    </source>
</reference>